<evidence type="ECO:0000313" key="2">
    <source>
        <dbReference type="Proteomes" id="UP000319722"/>
    </source>
</evidence>
<dbReference type="EMBL" id="VIVL01000006">
    <property type="protein sequence ID" value="TWD85086.1"/>
    <property type="molecule type" value="Genomic_DNA"/>
</dbReference>
<dbReference type="Proteomes" id="UP000319722">
    <property type="component" value="Unassembled WGS sequence"/>
</dbReference>
<organism evidence="1 2">
    <name type="scientific">Variovorax beijingensis</name>
    <dbReference type="NCBI Taxonomy" id="2496117"/>
    <lineage>
        <taxon>Bacteria</taxon>
        <taxon>Pseudomonadati</taxon>
        <taxon>Pseudomonadota</taxon>
        <taxon>Betaproteobacteria</taxon>
        <taxon>Burkholderiales</taxon>
        <taxon>Comamonadaceae</taxon>
        <taxon>Variovorax</taxon>
    </lineage>
</organism>
<accession>A0A561C1L9</accession>
<protein>
    <submittedName>
        <fullName evidence="1">Uncharacterized protein</fullName>
    </submittedName>
</protein>
<reference evidence="1 2" key="1">
    <citation type="submission" date="2019-06" db="EMBL/GenBank/DDBJ databases">
        <title>Sorghum-associated microbial communities from plants grown in Nebraska, USA.</title>
        <authorList>
            <person name="Schachtman D."/>
        </authorList>
    </citation>
    <scope>NUCLEOTIDE SEQUENCE [LARGE SCALE GENOMIC DNA]</scope>
    <source>
        <strain evidence="1 2">T529</strain>
    </source>
</reference>
<name>A0A561C1L9_9BURK</name>
<dbReference type="OrthoDB" id="8856584at2"/>
<evidence type="ECO:0000313" key="1">
    <source>
        <dbReference type="EMBL" id="TWD85086.1"/>
    </source>
</evidence>
<dbReference type="RefSeq" id="WP_145744864.1">
    <property type="nucleotide sequence ID" value="NZ_VIVL01000006.1"/>
</dbReference>
<gene>
    <name evidence="1" type="ORF">FB547_106170</name>
</gene>
<dbReference type="AlphaFoldDB" id="A0A561C1L9"/>
<proteinExistence type="predicted"/>
<comment type="caution">
    <text evidence="1">The sequence shown here is derived from an EMBL/GenBank/DDBJ whole genome shotgun (WGS) entry which is preliminary data.</text>
</comment>
<sequence>MPLTFLMSLQHVPLPKKVVSPEDVRHVSVLKATGLIEAEIAPALDGSGKYKNARNAIVTRITKEGMAEINRMRTEESRSKLARRP</sequence>